<sequence length="210" mass="22213">MIAELAPFAPCLRADIGREQDRFGVSLGFGGGQREPGTIVGEKVVGGAGTSGPCRRRLRAQNRCGRSLGMLDLALRGQRRIATVWRLEQQRIKRNTVPKSLLASDSDTSNAEPRRGQCPCRTGLAADDAVIRIPCKSAENETGAGRRKYSMKQLSRASGGTQAARLRCGRQLMHDQATGGLCAGCGRVSGGAGCGAGCLAVWGRRTSIDS</sequence>
<reference evidence="1" key="1">
    <citation type="journal article" date="2020" name="Stud. Mycol.">
        <title>101 Dothideomycetes genomes: a test case for predicting lifestyles and emergence of pathogens.</title>
        <authorList>
            <person name="Haridas S."/>
            <person name="Albert R."/>
            <person name="Binder M."/>
            <person name="Bloem J."/>
            <person name="Labutti K."/>
            <person name="Salamov A."/>
            <person name="Andreopoulos B."/>
            <person name="Baker S."/>
            <person name="Barry K."/>
            <person name="Bills G."/>
            <person name="Bluhm B."/>
            <person name="Cannon C."/>
            <person name="Castanera R."/>
            <person name="Culley D."/>
            <person name="Daum C."/>
            <person name="Ezra D."/>
            <person name="Gonzalez J."/>
            <person name="Henrissat B."/>
            <person name="Kuo A."/>
            <person name="Liang C."/>
            <person name="Lipzen A."/>
            <person name="Lutzoni F."/>
            <person name="Magnuson J."/>
            <person name="Mondo S."/>
            <person name="Nolan M."/>
            <person name="Ohm R."/>
            <person name="Pangilinan J."/>
            <person name="Park H.-J."/>
            <person name="Ramirez L."/>
            <person name="Alfaro M."/>
            <person name="Sun H."/>
            <person name="Tritt A."/>
            <person name="Yoshinaga Y."/>
            <person name="Zwiers L.-H."/>
            <person name="Turgeon B."/>
            <person name="Goodwin S."/>
            <person name="Spatafora J."/>
            <person name="Crous P."/>
            <person name="Grigoriev I."/>
        </authorList>
    </citation>
    <scope>NUCLEOTIDE SEQUENCE</scope>
    <source>
        <strain evidence="1">CBS 260.36</strain>
    </source>
</reference>
<gene>
    <name evidence="1" type="ORF">K461DRAFT_266066</name>
</gene>
<protein>
    <submittedName>
        <fullName evidence="1">Uncharacterized protein</fullName>
    </submittedName>
</protein>
<evidence type="ECO:0000313" key="1">
    <source>
        <dbReference type="EMBL" id="KAF2154676.1"/>
    </source>
</evidence>
<name>A0A9P4MPH3_9PEZI</name>
<proteinExistence type="predicted"/>
<dbReference type="Proteomes" id="UP000799439">
    <property type="component" value="Unassembled WGS sequence"/>
</dbReference>
<accession>A0A9P4MPH3</accession>
<keyword evidence="2" id="KW-1185">Reference proteome</keyword>
<dbReference type="EMBL" id="ML996083">
    <property type="protein sequence ID" value="KAF2154676.1"/>
    <property type="molecule type" value="Genomic_DNA"/>
</dbReference>
<organism evidence="1 2">
    <name type="scientific">Myriangium duriaei CBS 260.36</name>
    <dbReference type="NCBI Taxonomy" id="1168546"/>
    <lineage>
        <taxon>Eukaryota</taxon>
        <taxon>Fungi</taxon>
        <taxon>Dikarya</taxon>
        <taxon>Ascomycota</taxon>
        <taxon>Pezizomycotina</taxon>
        <taxon>Dothideomycetes</taxon>
        <taxon>Dothideomycetidae</taxon>
        <taxon>Myriangiales</taxon>
        <taxon>Myriangiaceae</taxon>
        <taxon>Myriangium</taxon>
    </lineage>
</organism>
<dbReference type="AlphaFoldDB" id="A0A9P4MPH3"/>
<comment type="caution">
    <text evidence="1">The sequence shown here is derived from an EMBL/GenBank/DDBJ whole genome shotgun (WGS) entry which is preliminary data.</text>
</comment>
<evidence type="ECO:0000313" key="2">
    <source>
        <dbReference type="Proteomes" id="UP000799439"/>
    </source>
</evidence>